<protein>
    <recommendedName>
        <fullName evidence="11">Golgin candidate 2</fullName>
    </recommendedName>
</protein>
<feature type="region of interest" description="Disordered" evidence="8">
    <location>
        <begin position="297"/>
        <end position="348"/>
    </location>
</feature>
<keyword evidence="6" id="KW-0472">Membrane</keyword>
<dbReference type="EMBL" id="CAUOFW020000992">
    <property type="protein sequence ID" value="CAK9139833.1"/>
    <property type="molecule type" value="Genomic_DNA"/>
</dbReference>
<evidence type="ECO:0000256" key="7">
    <source>
        <dbReference type="SAM" id="Coils"/>
    </source>
</evidence>
<evidence type="ECO:0000313" key="9">
    <source>
        <dbReference type="EMBL" id="CAK9139833.1"/>
    </source>
</evidence>
<feature type="region of interest" description="Disordered" evidence="8">
    <location>
        <begin position="26"/>
        <end position="54"/>
    </location>
</feature>
<keyword evidence="3" id="KW-1133">Transmembrane helix</keyword>
<evidence type="ECO:0000256" key="5">
    <source>
        <dbReference type="ARBA" id="ARBA00023054"/>
    </source>
</evidence>
<keyword evidence="10" id="KW-1185">Reference proteome</keyword>
<name>A0ABC8R4C4_9AQUA</name>
<dbReference type="PANTHER" id="PTHR13815:SF5">
    <property type="entry name" value="GOLGIN CANDIDATE 2"/>
    <property type="match status" value="1"/>
</dbReference>
<evidence type="ECO:0000256" key="6">
    <source>
        <dbReference type="ARBA" id="ARBA00023136"/>
    </source>
</evidence>
<keyword evidence="2" id="KW-0812">Transmembrane</keyword>
<dbReference type="InterPro" id="IPR019177">
    <property type="entry name" value="Golgin_subfamily_A_member_5"/>
</dbReference>
<evidence type="ECO:0000256" key="2">
    <source>
        <dbReference type="ARBA" id="ARBA00022692"/>
    </source>
</evidence>
<gene>
    <name evidence="9" type="ORF">ILEXP_LOCUS7244</name>
</gene>
<evidence type="ECO:0000256" key="3">
    <source>
        <dbReference type="ARBA" id="ARBA00022989"/>
    </source>
</evidence>
<comment type="caution">
    <text evidence="9">The sequence shown here is derived from an EMBL/GenBank/DDBJ whole genome shotgun (WGS) entry which is preliminary data.</text>
</comment>
<proteinExistence type="predicted"/>
<feature type="region of interest" description="Disordered" evidence="8">
    <location>
        <begin position="236"/>
        <end position="261"/>
    </location>
</feature>
<feature type="compositionally biased region" description="Basic and acidic residues" evidence="8">
    <location>
        <begin position="336"/>
        <end position="345"/>
    </location>
</feature>
<feature type="compositionally biased region" description="Basic and acidic residues" evidence="8">
    <location>
        <begin position="26"/>
        <end position="37"/>
    </location>
</feature>
<evidence type="ECO:0000256" key="8">
    <source>
        <dbReference type="SAM" id="MobiDB-lite"/>
    </source>
</evidence>
<feature type="region of interest" description="Disordered" evidence="8">
    <location>
        <begin position="70"/>
        <end position="106"/>
    </location>
</feature>
<feature type="coiled-coil region" evidence="7">
    <location>
        <begin position="449"/>
        <end position="476"/>
    </location>
</feature>
<keyword evidence="4" id="KW-0333">Golgi apparatus</keyword>
<feature type="compositionally biased region" description="Polar residues" evidence="8">
    <location>
        <begin position="249"/>
        <end position="261"/>
    </location>
</feature>
<feature type="compositionally biased region" description="Polar residues" evidence="8">
    <location>
        <begin position="91"/>
        <end position="102"/>
    </location>
</feature>
<sequence length="564" mass="62116">MANWISAKLKAAETILQQIDQQAAESLRKNEKARSDDLNLETPTKSSETVPLKDQLKKKTLENNDLIGKLRSDQNNFNNDRDGDKEVEKSVNLNPKSSNSLTDGDWTELLGAPNKNTNLGVNSRNGVAGIRGIKREARREGSLGLKLSALEGRRSQKGQTSVVKGLKKLDVRLEGKVNGGELNGRGSDGGDSRVSVSSVELWSDGESLDKREFSWKDGSGSVVVEHHSAAIKERNGLLDAPGDGEGVHSNENSVDGVSLSTDRNHPAVTMAAAVDGMADLKLGMNNDGNQLRTAVVGVDEPNLDLRNSGSEKKGSSLANESESDSDTDTASTSDSESDHEREEMKRRRQQILAAKAAAKALAAIKERENMVARLEGEKQSLEKIIEERAKQQAQEASELQTTMMEIMDAVDIEKQKHNTTRMEALSRLAKLETANADLARSLASAQWNLEVEVNLVAKLRQQVEQKEASHEELRRRISSTHQTASNLVVSKGVKIERDVLEAEYSFVADKLGRLQEKVTYLPPPSENCMVFDMTSHILYSYNTFMLHHLPCCSKCFHTMFKEIT</sequence>
<dbReference type="AlphaFoldDB" id="A0ABC8R4C4"/>
<accession>A0ABC8R4C4</accession>
<feature type="compositionally biased region" description="Basic and acidic residues" evidence="8">
    <location>
        <begin position="79"/>
        <end position="89"/>
    </location>
</feature>
<dbReference type="Proteomes" id="UP001642360">
    <property type="component" value="Unassembled WGS sequence"/>
</dbReference>
<evidence type="ECO:0000256" key="4">
    <source>
        <dbReference type="ARBA" id="ARBA00023034"/>
    </source>
</evidence>
<dbReference type="PANTHER" id="PTHR13815">
    <property type="entry name" value="GOLGIN-84"/>
    <property type="match status" value="1"/>
</dbReference>
<dbReference type="GO" id="GO:0000139">
    <property type="term" value="C:Golgi membrane"/>
    <property type="evidence" value="ECO:0007669"/>
    <property type="project" value="UniProtKB-SubCell"/>
</dbReference>
<organism evidence="9 10">
    <name type="scientific">Ilex paraguariensis</name>
    <name type="common">yerba mate</name>
    <dbReference type="NCBI Taxonomy" id="185542"/>
    <lineage>
        <taxon>Eukaryota</taxon>
        <taxon>Viridiplantae</taxon>
        <taxon>Streptophyta</taxon>
        <taxon>Embryophyta</taxon>
        <taxon>Tracheophyta</taxon>
        <taxon>Spermatophyta</taxon>
        <taxon>Magnoliopsida</taxon>
        <taxon>eudicotyledons</taxon>
        <taxon>Gunneridae</taxon>
        <taxon>Pentapetalae</taxon>
        <taxon>asterids</taxon>
        <taxon>campanulids</taxon>
        <taxon>Aquifoliales</taxon>
        <taxon>Aquifoliaceae</taxon>
        <taxon>Ilex</taxon>
    </lineage>
</organism>
<reference evidence="9 10" key="1">
    <citation type="submission" date="2024-02" db="EMBL/GenBank/DDBJ databases">
        <authorList>
            <person name="Vignale AGUSTIN F."/>
            <person name="Sosa J E."/>
            <person name="Modenutti C."/>
        </authorList>
    </citation>
    <scope>NUCLEOTIDE SEQUENCE [LARGE SCALE GENOMIC DNA]</scope>
</reference>
<evidence type="ECO:0008006" key="11">
    <source>
        <dbReference type="Google" id="ProtNLM"/>
    </source>
</evidence>
<evidence type="ECO:0000256" key="1">
    <source>
        <dbReference type="ARBA" id="ARBA00004394"/>
    </source>
</evidence>
<comment type="subcellular location">
    <subcellularLocation>
        <location evidence="1">Golgi apparatus membrane</location>
    </subcellularLocation>
</comment>
<evidence type="ECO:0000313" key="10">
    <source>
        <dbReference type="Proteomes" id="UP001642360"/>
    </source>
</evidence>
<feature type="coiled-coil region" evidence="7">
    <location>
        <begin position="357"/>
        <end position="394"/>
    </location>
</feature>
<keyword evidence="5 7" id="KW-0175">Coiled coil</keyword>